<keyword evidence="1" id="KW-1133">Transmembrane helix</keyword>
<keyword evidence="4" id="KW-1185">Reference proteome</keyword>
<dbReference type="Pfam" id="PF08044">
    <property type="entry name" value="DUF1707"/>
    <property type="match status" value="1"/>
</dbReference>
<name>A0A7G1KTH0_9NOCA</name>
<dbReference type="Proteomes" id="UP000516173">
    <property type="component" value="Chromosome"/>
</dbReference>
<evidence type="ECO:0000313" key="3">
    <source>
        <dbReference type="EMBL" id="BCK57259.1"/>
    </source>
</evidence>
<dbReference type="EMBL" id="AP023396">
    <property type="protein sequence ID" value="BCK57259.1"/>
    <property type="molecule type" value="Genomic_DNA"/>
</dbReference>
<keyword evidence="1" id="KW-0812">Transmembrane</keyword>
<gene>
    <name evidence="3" type="ORF">NWFMUON74_50310</name>
</gene>
<dbReference type="AlphaFoldDB" id="A0A7G1KTH0"/>
<evidence type="ECO:0000259" key="2">
    <source>
        <dbReference type="Pfam" id="PF08044"/>
    </source>
</evidence>
<accession>A0A7G1KTH0</accession>
<proteinExistence type="predicted"/>
<protein>
    <recommendedName>
        <fullName evidence="2">DUF1707 domain-containing protein</fullName>
    </recommendedName>
</protein>
<keyword evidence="1" id="KW-0472">Membrane</keyword>
<feature type="transmembrane region" description="Helical" evidence="1">
    <location>
        <begin position="73"/>
        <end position="91"/>
    </location>
</feature>
<reference evidence="3 4" key="1">
    <citation type="submission" date="2020-08" db="EMBL/GenBank/DDBJ databases">
        <title>Genome Sequencing of Nocardia wallacei strain FMUON74 and assembly.</title>
        <authorList>
            <person name="Toyokawa M."/>
            <person name="Uesaka K."/>
        </authorList>
    </citation>
    <scope>NUCLEOTIDE SEQUENCE [LARGE SCALE GENOMIC DNA]</scope>
    <source>
        <strain evidence="3 4">FMUON74</strain>
    </source>
</reference>
<evidence type="ECO:0000256" key="1">
    <source>
        <dbReference type="SAM" id="Phobius"/>
    </source>
</evidence>
<feature type="domain" description="DUF1707" evidence="2">
    <location>
        <begin position="8"/>
        <end position="59"/>
    </location>
</feature>
<dbReference type="GeneID" id="80349471"/>
<sequence>MTEIPDSRLMAADRERALRELSEQLGAGRLSLTEYDERSALAASATTKAELAELFIDLPVAAQAPPPPGDTTLPRMATLALVVVVFAVVCAFVTGNWWWLLLFAALPVIVVTGLRSR</sequence>
<dbReference type="InterPro" id="IPR012551">
    <property type="entry name" value="DUF1707_SHOCT-like"/>
</dbReference>
<organism evidence="3 4">
    <name type="scientific">Nocardia wallacei</name>
    <dbReference type="NCBI Taxonomy" id="480035"/>
    <lineage>
        <taxon>Bacteria</taxon>
        <taxon>Bacillati</taxon>
        <taxon>Actinomycetota</taxon>
        <taxon>Actinomycetes</taxon>
        <taxon>Mycobacteriales</taxon>
        <taxon>Nocardiaceae</taxon>
        <taxon>Nocardia</taxon>
    </lineage>
</organism>
<dbReference type="KEGG" id="nwl:NWFMUON74_50310"/>
<evidence type="ECO:0000313" key="4">
    <source>
        <dbReference type="Proteomes" id="UP000516173"/>
    </source>
</evidence>
<dbReference type="RefSeq" id="WP_187684181.1">
    <property type="nucleotide sequence ID" value="NZ_AP023396.1"/>
</dbReference>